<keyword evidence="2" id="KW-1185">Reference proteome</keyword>
<dbReference type="EMBL" id="JAYMRU010000017">
    <property type="protein sequence ID" value="MEM5402833.1"/>
    <property type="molecule type" value="Genomic_DNA"/>
</dbReference>
<comment type="caution">
    <text evidence="1">The sequence shown here is derived from an EMBL/GenBank/DDBJ whole genome shotgun (WGS) entry which is preliminary data.</text>
</comment>
<protein>
    <submittedName>
        <fullName evidence="1">Uncharacterized protein</fullName>
    </submittedName>
</protein>
<evidence type="ECO:0000313" key="2">
    <source>
        <dbReference type="Proteomes" id="UP001392318"/>
    </source>
</evidence>
<gene>
    <name evidence="1" type="ORF">VSR83_22605</name>
</gene>
<organism evidence="1 2">
    <name type="scientific">Paraburkholderia unamae</name>
    <dbReference type="NCBI Taxonomy" id="219649"/>
    <lineage>
        <taxon>Bacteria</taxon>
        <taxon>Pseudomonadati</taxon>
        <taxon>Pseudomonadota</taxon>
        <taxon>Betaproteobacteria</taxon>
        <taxon>Burkholderiales</taxon>
        <taxon>Burkholderiaceae</taxon>
        <taxon>Paraburkholderia</taxon>
    </lineage>
</organism>
<accession>A0ACC6RNE4</accession>
<proteinExistence type="predicted"/>
<dbReference type="Proteomes" id="UP001392318">
    <property type="component" value="Unassembled WGS sequence"/>
</dbReference>
<sequence>MASRTGTAHVVTTSRTYKGEGYRTHLLRRSYREDGKVKNETLCNLSHLPESLVEIIRRLLQGETFTFEVTGSLAHGHVHAVELAMRRLDFASQLGTKPSPERERVLAMLGLRARRCPT</sequence>
<reference evidence="1" key="1">
    <citation type="submission" date="2024-01" db="EMBL/GenBank/DDBJ databases">
        <title>The diversity of rhizobia nodulating Mimosa spp. in eleven states of Brazil covering several biomes is determined by host plant, location, and edaphic factors.</title>
        <authorList>
            <person name="Rouws L."/>
            <person name="Barauna A."/>
            <person name="Beukes C."/>
            <person name="De Faria S.M."/>
            <person name="Gross E."/>
            <person name="Dos Reis Junior F.B."/>
            <person name="Simon M."/>
            <person name="Maluk M."/>
            <person name="Odee D.W."/>
            <person name="Kenicer G."/>
            <person name="Young J.P.W."/>
            <person name="Reis V.M."/>
            <person name="Zilli J."/>
            <person name="James E.K."/>
        </authorList>
    </citation>
    <scope>NUCLEOTIDE SEQUENCE</scope>
    <source>
        <strain evidence="1">JPY452</strain>
    </source>
</reference>
<name>A0ACC6RNE4_9BURK</name>
<evidence type="ECO:0000313" key="1">
    <source>
        <dbReference type="EMBL" id="MEM5402833.1"/>
    </source>
</evidence>